<feature type="repeat" description="TPR" evidence="3">
    <location>
        <begin position="155"/>
        <end position="188"/>
    </location>
</feature>
<evidence type="ECO:0000256" key="3">
    <source>
        <dbReference type="PROSITE-ProRule" id="PRU00339"/>
    </source>
</evidence>
<keyword evidence="2 3" id="KW-0802">TPR repeat</keyword>
<dbReference type="SMART" id="SM00028">
    <property type="entry name" value="TPR"/>
    <property type="match status" value="3"/>
</dbReference>
<dbReference type="InterPro" id="IPR011990">
    <property type="entry name" value="TPR-like_helical_dom_sf"/>
</dbReference>
<dbReference type="Pfam" id="PF17830">
    <property type="entry name" value="STI1-HOP_DP"/>
    <property type="match status" value="1"/>
</dbReference>
<reference evidence="5" key="1">
    <citation type="submission" date="2021-01" db="EMBL/GenBank/DDBJ databases">
        <authorList>
            <person name="Corre E."/>
            <person name="Pelletier E."/>
            <person name="Niang G."/>
            <person name="Scheremetjew M."/>
            <person name="Finn R."/>
            <person name="Kale V."/>
            <person name="Holt S."/>
            <person name="Cochrane G."/>
            <person name="Meng A."/>
            <person name="Brown T."/>
            <person name="Cohen L."/>
        </authorList>
    </citation>
    <scope>NUCLEOTIDE SEQUENCE</scope>
    <source>
        <strain evidence="5">NIES-381</strain>
    </source>
</reference>
<feature type="repeat" description="TPR" evidence="3">
    <location>
        <begin position="121"/>
        <end position="154"/>
    </location>
</feature>
<dbReference type="Pfam" id="PF13181">
    <property type="entry name" value="TPR_8"/>
    <property type="match status" value="1"/>
</dbReference>
<evidence type="ECO:0000256" key="1">
    <source>
        <dbReference type="ARBA" id="ARBA00022737"/>
    </source>
</evidence>
<dbReference type="PANTHER" id="PTHR45831:SF5">
    <property type="entry name" value="STI1 DOMAIN-CONTAINING PROTEIN"/>
    <property type="match status" value="1"/>
</dbReference>
<dbReference type="AlphaFoldDB" id="A0A7S1N8G1"/>
<dbReference type="PANTHER" id="PTHR45831">
    <property type="entry name" value="LD24721P"/>
    <property type="match status" value="1"/>
</dbReference>
<evidence type="ECO:0000259" key="4">
    <source>
        <dbReference type="Pfam" id="PF17830"/>
    </source>
</evidence>
<name>A0A7S1N8G1_9EUGL</name>
<keyword evidence="1" id="KW-0677">Repeat</keyword>
<sequence>MPELIQKQVAYAILKWLKANGGKADVSKAIAAQFEVSLDDADCKNQCDVGLDLADAVRGIIAKSGDSDAVKEQKLQEFIGILKQKGYFQGVEEGSAAWAERYEKAKQKFNARNNPYEGLSADQLKTHGNQKMVSGQYQEAVNYYSKAIEIDGTSSIYYANRAAAYTHLKEYKKAIADCEASLMVDPNYSKAYSRLGTALFYEGNYQKAVENYARACEIDPSNEGYRADLKAAEDKLAEANATGGAGNPFDFSNIGAILNNPEFMAMAQNVMKQPQFAEMVNNIAGNLGKGMPDGGMPDFSQMFANLAAQQPADGSIPEVVNTPFGDIKREQLESLQHMPEVKDNPKFQAIMDDVKASGPMAMLKYMNDPEVMSTMTKLASNLFSKSADETPAVEAPAASE</sequence>
<organism evidence="5">
    <name type="scientific">Eutreptiella gymnastica</name>
    <dbReference type="NCBI Taxonomy" id="73025"/>
    <lineage>
        <taxon>Eukaryota</taxon>
        <taxon>Discoba</taxon>
        <taxon>Euglenozoa</taxon>
        <taxon>Euglenida</taxon>
        <taxon>Spirocuta</taxon>
        <taxon>Euglenophyceae</taxon>
        <taxon>Eutreptiales</taxon>
        <taxon>Eutreptiaceae</taxon>
        <taxon>Eutreptiella</taxon>
    </lineage>
</organism>
<dbReference type="Gene3D" id="1.10.260.100">
    <property type="match status" value="1"/>
</dbReference>
<dbReference type="GO" id="GO:0016020">
    <property type="term" value="C:membrane"/>
    <property type="evidence" value="ECO:0007669"/>
    <property type="project" value="TreeGrafter"/>
</dbReference>
<dbReference type="GO" id="GO:0072380">
    <property type="term" value="C:TRC complex"/>
    <property type="evidence" value="ECO:0007669"/>
    <property type="project" value="TreeGrafter"/>
</dbReference>
<feature type="repeat" description="TPR" evidence="3">
    <location>
        <begin position="189"/>
        <end position="222"/>
    </location>
</feature>
<dbReference type="PROSITE" id="PS50293">
    <property type="entry name" value="TPR_REGION"/>
    <property type="match status" value="1"/>
</dbReference>
<dbReference type="SUPFAM" id="SSF48452">
    <property type="entry name" value="TPR-like"/>
    <property type="match status" value="1"/>
</dbReference>
<dbReference type="InterPro" id="IPR041243">
    <property type="entry name" value="STI1/HOP_DP"/>
</dbReference>
<feature type="domain" description="STI1/HOP DP" evidence="4">
    <location>
        <begin position="341"/>
        <end position="378"/>
    </location>
</feature>
<dbReference type="InterPro" id="IPR019734">
    <property type="entry name" value="TPR_rpt"/>
</dbReference>
<protein>
    <recommendedName>
        <fullName evidence="4">STI1/HOP DP domain-containing protein</fullName>
    </recommendedName>
</protein>
<gene>
    <name evidence="5" type="ORF">EGYM00392_LOCUS14697</name>
</gene>
<dbReference type="InterPro" id="IPR047150">
    <property type="entry name" value="SGT"/>
</dbReference>
<proteinExistence type="predicted"/>
<dbReference type="EMBL" id="HBGA01040550">
    <property type="protein sequence ID" value="CAD9003613.1"/>
    <property type="molecule type" value="Transcribed_RNA"/>
</dbReference>
<evidence type="ECO:0000256" key="2">
    <source>
        <dbReference type="ARBA" id="ARBA00022803"/>
    </source>
</evidence>
<evidence type="ECO:0000313" key="5">
    <source>
        <dbReference type="EMBL" id="CAD9003613.1"/>
    </source>
</evidence>
<accession>A0A7S1N8G1</accession>
<dbReference type="GO" id="GO:0060090">
    <property type="term" value="F:molecular adaptor activity"/>
    <property type="evidence" value="ECO:0007669"/>
    <property type="project" value="TreeGrafter"/>
</dbReference>
<dbReference type="Pfam" id="PF00515">
    <property type="entry name" value="TPR_1"/>
    <property type="match status" value="2"/>
</dbReference>
<dbReference type="Gene3D" id="1.25.40.10">
    <property type="entry name" value="Tetratricopeptide repeat domain"/>
    <property type="match status" value="1"/>
</dbReference>
<dbReference type="PROSITE" id="PS50005">
    <property type="entry name" value="TPR"/>
    <property type="match status" value="3"/>
</dbReference>
<dbReference type="GO" id="GO:0006620">
    <property type="term" value="P:post-translational protein targeting to endoplasmic reticulum membrane"/>
    <property type="evidence" value="ECO:0007669"/>
    <property type="project" value="TreeGrafter"/>
</dbReference>